<name>A0A9N9IHM0_FUNMO</name>
<sequence>MVLINNSEKPSEDLDDRIKELKQSKKKADEKNQLLHSFLLNDIGSKDLDYLRELLNGQQLIKILAELDDRRQDIKGLKYDLNIKNEELSKLSSQLEYFEKK</sequence>
<evidence type="ECO:0000313" key="1">
    <source>
        <dbReference type="EMBL" id="CAG8736125.1"/>
    </source>
</evidence>
<proteinExistence type="predicted"/>
<evidence type="ECO:0000313" key="2">
    <source>
        <dbReference type="Proteomes" id="UP000789375"/>
    </source>
</evidence>
<reference evidence="1" key="1">
    <citation type="submission" date="2021-06" db="EMBL/GenBank/DDBJ databases">
        <authorList>
            <person name="Kallberg Y."/>
            <person name="Tangrot J."/>
            <person name="Rosling A."/>
        </authorList>
    </citation>
    <scope>NUCLEOTIDE SEQUENCE</scope>
    <source>
        <strain evidence="1">87-6 pot B 2015</strain>
    </source>
</reference>
<keyword evidence="2" id="KW-1185">Reference proteome</keyword>
<accession>A0A9N9IHM0</accession>
<comment type="caution">
    <text evidence="1">The sequence shown here is derived from an EMBL/GenBank/DDBJ whole genome shotgun (WGS) entry which is preliminary data.</text>
</comment>
<gene>
    <name evidence="1" type="ORF">FMOSSE_LOCUS15896</name>
</gene>
<organism evidence="1 2">
    <name type="scientific">Funneliformis mosseae</name>
    <name type="common">Endomycorrhizal fungus</name>
    <name type="synonym">Glomus mosseae</name>
    <dbReference type="NCBI Taxonomy" id="27381"/>
    <lineage>
        <taxon>Eukaryota</taxon>
        <taxon>Fungi</taxon>
        <taxon>Fungi incertae sedis</taxon>
        <taxon>Mucoromycota</taxon>
        <taxon>Glomeromycotina</taxon>
        <taxon>Glomeromycetes</taxon>
        <taxon>Glomerales</taxon>
        <taxon>Glomeraceae</taxon>
        <taxon>Funneliformis</taxon>
    </lineage>
</organism>
<dbReference type="EMBL" id="CAJVPP010018678">
    <property type="protein sequence ID" value="CAG8736125.1"/>
    <property type="molecule type" value="Genomic_DNA"/>
</dbReference>
<feature type="non-terminal residue" evidence="1">
    <location>
        <position position="101"/>
    </location>
</feature>
<protein>
    <submittedName>
        <fullName evidence="1">10764_t:CDS:1</fullName>
    </submittedName>
</protein>
<dbReference type="AlphaFoldDB" id="A0A9N9IHM0"/>
<dbReference type="Proteomes" id="UP000789375">
    <property type="component" value="Unassembled WGS sequence"/>
</dbReference>